<evidence type="ECO:0000259" key="2">
    <source>
        <dbReference type="Pfam" id="PF06814"/>
    </source>
</evidence>
<dbReference type="Proteomes" id="UP000467841">
    <property type="component" value="Unassembled WGS sequence"/>
</dbReference>
<name>A0A6D2IRL7_9BRAS</name>
<accession>A0A6D2IRL7</accession>
<protein>
    <recommendedName>
        <fullName evidence="2">GOST seven transmembrane domain-containing protein</fullName>
    </recommendedName>
</protein>
<dbReference type="Pfam" id="PF06814">
    <property type="entry name" value="GOST_TM"/>
    <property type="match status" value="1"/>
</dbReference>
<evidence type="ECO:0000313" key="3">
    <source>
        <dbReference type="EMBL" id="CAA7029770.1"/>
    </source>
</evidence>
<dbReference type="EMBL" id="CACVBM020001085">
    <property type="protein sequence ID" value="CAA7029770.1"/>
    <property type="molecule type" value="Genomic_DNA"/>
</dbReference>
<comment type="caution">
    <text evidence="3">The sequence shown here is derived from an EMBL/GenBank/DDBJ whole genome shotgun (WGS) entry which is preliminary data.</text>
</comment>
<gene>
    <name evidence="3" type="ORF">MERR_LOCUS17005</name>
</gene>
<organism evidence="3 4">
    <name type="scientific">Microthlaspi erraticum</name>
    <dbReference type="NCBI Taxonomy" id="1685480"/>
    <lineage>
        <taxon>Eukaryota</taxon>
        <taxon>Viridiplantae</taxon>
        <taxon>Streptophyta</taxon>
        <taxon>Embryophyta</taxon>
        <taxon>Tracheophyta</taxon>
        <taxon>Spermatophyta</taxon>
        <taxon>Magnoliopsida</taxon>
        <taxon>eudicotyledons</taxon>
        <taxon>Gunneridae</taxon>
        <taxon>Pentapetalae</taxon>
        <taxon>rosids</taxon>
        <taxon>malvids</taxon>
        <taxon>Brassicales</taxon>
        <taxon>Brassicaceae</taxon>
        <taxon>Coluteocarpeae</taxon>
        <taxon>Microthlaspi</taxon>
    </lineage>
</organism>
<feature type="domain" description="GOST seven transmembrane" evidence="2">
    <location>
        <begin position="14"/>
        <end position="75"/>
    </location>
</feature>
<feature type="transmembrane region" description="Helical" evidence="1">
    <location>
        <begin position="30"/>
        <end position="51"/>
    </location>
</feature>
<keyword evidence="1" id="KW-0812">Transmembrane</keyword>
<keyword evidence="1" id="KW-1133">Transmembrane helix</keyword>
<keyword evidence="1" id="KW-0472">Membrane</keyword>
<reference evidence="3" key="1">
    <citation type="submission" date="2020-01" db="EMBL/GenBank/DDBJ databases">
        <authorList>
            <person name="Mishra B."/>
        </authorList>
    </citation>
    <scope>NUCLEOTIDE SEQUENCE [LARGE SCALE GENOMIC DNA]</scope>
</reference>
<dbReference type="InterPro" id="IPR053937">
    <property type="entry name" value="GOST_TM"/>
</dbReference>
<evidence type="ECO:0000313" key="4">
    <source>
        <dbReference type="Proteomes" id="UP000467841"/>
    </source>
</evidence>
<dbReference type="AlphaFoldDB" id="A0A6D2IRL7"/>
<proteinExistence type="predicted"/>
<keyword evidence="4" id="KW-1185">Reference proteome</keyword>
<sequence length="75" mass="8675">MLKSFGDVRFLRTLEAVILEVKDRDGKFNFLAIPLAVLDVCLILWIFVALARTDILKVRYMAQLRLFVKFTNTLA</sequence>
<evidence type="ECO:0000256" key="1">
    <source>
        <dbReference type="SAM" id="Phobius"/>
    </source>
</evidence>